<name>A0ACB7HQE6_MANES</name>
<evidence type="ECO:0000313" key="2">
    <source>
        <dbReference type="Proteomes" id="UP000091857"/>
    </source>
</evidence>
<keyword evidence="2" id="KW-1185">Reference proteome</keyword>
<dbReference type="EMBL" id="CM004391">
    <property type="protein sequence ID" value="KAG8654189.1"/>
    <property type="molecule type" value="Genomic_DNA"/>
</dbReference>
<sequence length="457" mass="51893">MIMKKRKHYEMAIVFLLFLVLCFIILTNFSFIWRSRNSILSSNENFAEMPRAKLRTITRRDRQLHCGSQISCDRTQLRYDLCSVNGSTVLDPTTSTFFVVGPANLNSVEKIKPYPRKFEDFIMAQIKELTITLSPTSPPCQIQHSAPALVFSVGGYTGNFFHDFNDGIIPLFITVNTIFPDQDFVIVVSEAPDWWVTKYGDLLNTFTRHPIVTLKDTNTHCFPSAIFGLISHGFMTINQTLMPNHRTFLHFRALLEKAYNQKGLNLNPPTSSPGWARPRLLLASRKGSTGREIVNENEVIKAMEETGFEVIVFEPKYNTSLVESYALVNSSHALVGVHGAALTHSLFLRAGAVFLQVVPIGVEWASEAFFGRVGRGLELEYMEYRIGAEESSLVEKYGSESLLVKDPHGVQVQGKGWPGEIMDIYLKEQNVKLDLRRFRKFLKIAYSKARRFMDREG</sequence>
<proteinExistence type="predicted"/>
<organism evidence="1 2">
    <name type="scientific">Manihot esculenta</name>
    <name type="common">Cassava</name>
    <name type="synonym">Jatropha manihot</name>
    <dbReference type="NCBI Taxonomy" id="3983"/>
    <lineage>
        <taxon>Eukaryota</taxon>
        <taxon>Viridiplantae</taxon>
        <taxon>Streptophyta</taxon>
        <taxon>Embryophyta</taxon>
        <taxon>Tracheophyta</taxon>
        <taxon>Spermatophyta</taxon>
        <taxon>Magnoliopsida</taxon>
        <taxon>eudicotyledons</taxon>
        <taxon>Gunneridae</taxon>
        <taxon>Pentapetalae</taxon>
        <taxon>rosids</taxon>
        <taxon>fabids</taxon>
        <taxon>Malpighiales</taxon>
        <taxon>Euphorbiaceae</taxon>
        <taxon>Crotonoideae</taxon>
        <taxon>Manihoteae</taxon>
        <taxon>Manihot</taxon>
    </lineage>
</organism>
<gene>
    <name evidence="1" type="ORF">MANES_05G107300v8</name>
</gene>
<reference evidence="2" key="1">
    <citation type="journal article" date="2016" name="Nat. Biotechnol.">
        <title>Sequencing wild and cultivated cassava and related species reveals extensive interspecific hybridization and genetic diversity.</title>
        <authorList>
            <person name="Bredeson J.V."/>
            <person name="Lyons J.B."/>
            <person name="Prochnik S.E."/>
            <person name="Wu G.A."/>
            <person name="Ha C.M."/>
            <person name="Edsinger-Gonzales E."/>
            <person name="Grimwood J."/>
            <person name="Schmutz J."/>
            <person name="Rabbi I.Y."/>
            <person name="Egesi C."/>
            <person name="Nauluvula P."/>
            <person name="Lebot V."/>
            <person name="Ndunguru J."/>
            <person name="Mkamilo G."/>
            <person name="Bart R.S."/>
            <person name="Setter T.L."/>
            <person name="Gleadow R.M."/>
            <person name="Kulakow P."/>
            <person name="Ferguson M.E."/>
            <person name="Rounsley S."/>
            <person name="Rokhsar D.S."/>
        </authorList>
    </citation>
    <scope>NUCLEOTIDE SEQUENCE [LARGE SCALE GENOMIC DNA]</scope>
    <source>
        <strain evidence="2">cv. AM560-2</strain>
    </source>
</reference>
<evidence type="ECO:0000313" key="1">
    <source>
        <dbReference type="EMBL" id="KAG8654189.1"/>
    </source>
</evidence>
<dbReference type="Proteomes" id="UP000091857">
    <property type="component" value="Chromosome 5"/>
</dbReference>
<protein>
    <submittedName>
        <fullName evidence="1">Uncharacterized protein</fullName>
    </submittedName>
</protein>
<accession>A0ACB7HQE6</accession>
<comment type="caution">
    <text evidence="1">The sequence shown here is derived from an EMBL/GenBank/DDBJ whole genome shotgun (WGS) entry which is preliminary data.</text>
</comment>